<proteinExistence type="predicted"/>
<dbReference type="RefSeq" id="WP_045457390.1">
    <property type="nucleotide sequence ID" value="NZ_BBLT01000001.1"/>
</dbReference>
<dbReference type="OrthoDB" id="983070at2"/>
<gene>
    <name evidence="1" type="ORF">MYP_273</name>
</gene>
<dbReference type="eggNOG" id="ENOG5033DCM">
    <property type="taxonomic scope" value="Bacteria"/>
</dbReference>
<dbReference type="EMBL" id="BBLT01000001">
    <property type="protein sequence ID" value="GAL83047.1"/>
    <property type="molecule type" value="Genomic_DNA"/>
</dbReference>
<comment type="caution">
    <text evidence="1">The sequence shown here is derived from an EMBL/GenBank/DDBJ whole genome shotgun (WGS) entry which is preliminary data.</text>
</comment>
<name>A0A098L8Y6_9BACT</name>
<dbReference type="AlphaFoldDB" id="A0A098L8Y6"/>
<reference evidence="1 2" key="1">
    <citation type="submission" date="2014-09" db="EMBL/GenBank/DDBJ databases">
        <title>Sporocytophaga myxococcoides PG-01 genome sequencing.</title>
        <authorList>
            <person name="Liu L."/>
            <person name="Gao P.J."/>
            <person name="Chen G.J."/>
            <person name="Wang L.S."/>
        </authorList>
    </citation>
    <scope>NUCLEOTIDE SEQUENCE [LARGE SCALE GENOMIC DNA]</scope>
    <source>
        <strain evidence="1 2">PG-01</strain>
    </source>
</reference>
<evidence type="ECO:0000313" key="2">
    <source>
        <dbReference type="Proteomes" id="UP000030185"/>
    </source>
</evidence>
<organism evidence="1 2">
    <name type="scientific">Sporocytophaga myxococcoides</name>
    <dbReference type="NCBI Taxonomy" id="153721"/>
    <lineage>
        <taxon>Bacteria</taxon>
        <taxon>Pseudomonadati</taxon>
        <taxon>Bacteroidota</taxon>
        <taxon>Cytophagia</taxon>
        <taxon>Cytophagales</taxon>
        <taxon>Cytophagaceae</taxon>
        <taxon>Sporocytophaga</taxon>
    </lineage>
</organism>
<dbReference type="STRING" id="153721.MYP_273"/>
<dbReference type="Proteomes" id="UP000030185">
    <property type="component" value="Unassembled WGS sequence"/>
</dbReference>
<protein>
    <submittedName>
        <fullName evidence="1">Uncharacterized protein</fullName>
    </submittedName>
</protein>
<evidence type="ECO:0000313" key="1">
    <source>
        <dbReference type="EMBL" id="GAL83047.1"/>
    </source>
</evidence>
<keyword evidence="2" id="KW-1185">Reference proteome</keyword>
<accession>A0A098L8Y6</accession>
<sequence>MKIKLKNIIISGFIAALILPFILITDLFPFARFGMFAEPVSSADTLKIFEAEFYQNHQWHNLNAKQFNMASGSFMYLARNYYYRNQSQEFLNKLSQAIPDTSIYAWRLKFIQISGNNPQQADTIIIETLIIR</sequence>